<dbReference type="EMBL" id="OU466863">
    <property type="protein sequence ID" value="CAH2078403.1"/>
    <property type="molecule type" value="Genomic_DNA"/>
</dbReference>
<evidence type="ECO:0000313" key="1">
    <source>
        <dbReference type="EMBL" id="CAH2078403.1"/>
    </source>
</evidence>
<dbReference type="Proteomes" id="UP000836841">
    <property type="component" value="Chromosome 7"/>
</dbReference>
<proteinExistence type="predicted"/>
<organism evidence="1 2">
    <name type="scientific">Thlaspi arvense</name>
    <name type="common">Field penny-cress</name>
    <dbReference type="NCBI Taxonomy" id="13288"/>
    <lineage>
        <taxon>Eukaryota</taxon>
        <taxon>Viridiplantae</taxon>
        <taxon>Streptophyta</taxon>
        <taxon>Embryophyta</taxon>
        <taxon>Tracheophyta</taxon>
        <taxon>Spermatophyta</taxon>
        <taxon>Magnoliopsida</taxon>
        <taxon>eudicotyledons</taxon>
        <taxon>Gunneridae</taxon>
        <taxon>Pentapetalae</taxon>
        <taxon>rosids</taxon>
        <taxon>malvids</taxon>
        <taxon>Brassicales</taxon>
        <taxon>Brassicaceae</taxon>
        <taxon>Thlaspideae</taxon>
        <taxon>Thlaspi</taxon>
    </lineage>
</organism>
<evidence type="ECO:0000313" key="2">
    <source>
        <dbReference type="Proteomes" id="UP000836841"/>
    </source>
</evidence>
<protein>
    <submittedName>
        <fullName evidence="1">Uncharacterized protein</fullName>
    </submittedName>
</protein>
<reference evidence="1 2" key="1">
    <citation type="submission" date="2022-03" db="EMBL/GenBank/DDBJ databases">
        <authorList>
            <person name="Nunn A."/>
            <person name="Chopra R."/>
            <person name="Nunn A."/>
            <person name="Contreras Garrido A."/>
        </authorList>
    </citation>
    <scope>NUCLEOTIDE SEQUENCE [LARGE SCALE GENOMIC DNA]</scope>
</reference>
<keyword evidence="2" id="KW-1185">Reference proteome</keyword>
<dbReference type="AlphaFoldDB" id="A0AAU9T233"/>
<name>A0AAU9T233_THLAR</name>
<feature type="non-terminal residue" evidence="1">
    <location>
        <position position="1"/>
    </location>
</feature>
<gene>
    <name evidence="1" type="ORF">TAV2_LOCUS22858</name>
</gene>
<accession>A0AAU9T233</accession>
<sequence>MLTTDAHLYLGLTSSWPSGQLSLVNIKHHVPSPVSSFFFAFRTGSSLCYLLLHAPNGFFLLLSSSSHPEQGLKKIEGSRHRFEFGHKKYFVRGRHDLLLKMQLSTLYERARKFKADKLADDLNKLR</sequence>